<organism evidence="4 5">
    <name type="scientific">Leptospira yanagawae serovar Saopaulo str. Sao Paulo = ATCC 700523</name>
    <dbReference type="NCBI Taxonomy" id="1249483"/>
    <lineage>
        <taxon>Bacteria</taxon>
        <taxon>Pseudomonadati</taxon>
        <taxon>Spirochaetota</taxon>
        <taxon>Spirochaetia</taxon>
        <taxon>Leptospirales</taxon>
        <taxon>Leptospiraceae</taxon>
        <taxon>Leptospira</taxon>
    </lineage>
</organism>
<reference evidence="4 5" key="1">
    <citation type="submission" date="2013-04" db="EMBL/GenBank/DDBJ databases">
        <authorList>
            <person name="Harkins D.M."/>
            <person name="Durkin A.S."/>
            <person name="Brinkac L.M."/>
            <person name="Haft D.H."/>
            <person name="Selengut J.D."/>
            <person name="Sanka R."/>
            <person name="DePew J."/>
            <person name="Purushe J."/>
            <person name="Hartskeerl R.A."/>
            <person name="Ahmed A."/>
            <person name="van der Linden H."/>
            <person name="Goris M.G.A."/>
            <person name="Vinetz J.M."/>
            <person name="Sutton G.G."/>
            <person name="Nierman W.C."/>
            <person name="Fouts D.E."/>
        </authorList>
    </citation>
    <scope>NUCLEOTIDE SEQUENCE [LARGE SCALE GENOMIC DNA]</scope>
    <source>
        <strain evidence="4 5">Sao Paulo</strain>
    </source>
</reference>
<dbReference type="InterPro" id="IPR023696">
    <property type="entry name" value="Ureohydrolase_dom_sf"/>
</dbReference>
<dbReference type="InterPro" id="IPR044150">
    <property type="entry name" value="HDAC_classIV"/>
</dbReference>
<evidence type="ECO:0000256" key="1">
    <source>
        <dbReference type="ARBA" id="ARBA00005947"/>
    </source>
</evidence>
<dbReference type="PANTHER" id="PTHR10625">
    <property type="entry name" value="HISTONE DEACETYLASE HDAC1-RELATED"/>
    <property type="match status" value="1"/>
</dbReference>
<dbReference type="Pfam" id="PF00850">
    <property type="entry name" value="Hist_deacetyl"/>
    <property type="match status" value="1"/>
</dbReference>
<dbReference type="GO" id="GO:0040029">
    <property type="term" value="P:epigenetic regulation of gene expression"/>
    <property type="evidence" value="ECO:0007669"/>
    <property type="project" value="TreeGrafter"/>
</dbReference>
<dbReference type="Proteomes" id="UP000013996">
    <property type="component" value="Unassembled WGS sequence"/>
</dbReference>
<evidence type="ECO:0000313" key="5">
    <source>
        <dbReference type="Proteomes" id="UP000013996"/>
    </source>
</evidence>
<evidence type="ECO:0000256" key="2">
    <source>
        <dbReference type="ARBA" id="ARBA00022801"/>
    </source>
</evidence>
<sequence length="309" mass="35403">MSFFEKKFNIMASNALALIYHSSYNLELPGHVFPAHKYSHLYNRVKRDPVFASRDILLPKKADDAELELVHTKEYLDDLFGYEHTARTMYSELPLNRSIVESFMYGVGGTIYASELCDKHQFGFNMGGGYHHSFPDKAEGFCYLNDVAIAIRKQRETKPNQNALIIDLDLHQGNGNSYIFQHDDKVYTFSMHQGNLYPKKEISNLDVNLEPNTKDDEYLSILDTSLKQIRKDFDANIIYYVAGADPYEDDSLGELKVSMNGLKERDRMVRKFAESLNIPCVVTLAGGYARDFRDTVEIHFNTITAFGEK</sequence>
<dbReference type="Gene3D" id="3.40.800.20">
    <property type="entry name" value="Histone deacetylase domain"/>
    <property type="match status" value="1"/>
</dbReference>
<dbReference type="STRING" id="1249483.LEP1GSC202_1881"/>
<proteinExistence type="inferred from homology"/>
<dbReference type="PANTHER" id="PTHR10625:SF19">
    <property type="entry name" value="HISTONE DEACETYLASE 12"/>
    <property type="match status" value="1"/>
</dbReference>
<dbReference type="EMBL" id="AOGX02000015">
    <property type="protein sequence ID" value="EOQ89627.1"/>
    <property type="molecule type" value="Genomic_DNA"/>
</dbReference>
<protein>
    <submittedName>
        <fullName evidence="4">Histone deacetylase family protein</fullName>
    </submittedName>
</protein>
<name>A0A5E8HFM8_9LEPT</name>
<dbReference type="AlphaFoldDB" id="A0A5E8HFM8"/>
<dbReference type="SUPFAM" id="SSF52768">
    <property type="entry name" value="Arginase/deacetylase"/>
    <property type="match status" value="1"/>
</dbReference>
<dbReference type="InterPro" id="IPR023801">
    <property type="entry name" value="His_deacetylse_dom"/>
</dbReference>
<evidence type="ECO:0000313" key="4">
    <source>
        <dbReference type="EMBL" id="EOQ89627.1"/>
    </source>
</evidence>
<keyword evidence="2" id="KW-0378">Hydrolase</keyword>
<accession>A0A5E8HFM8</accession>
<dbReference type="InterPro" id="IPR037138">
    <property type="entry name" value="His_deacetylse_dom_sf"/>
</dbReference>
<feature type="domain" description="Histone deacetylase" evidence="3">
    <location>
        <begin position="31"/>
        <end position="290"/>
    </location>
</feature>
<evidence type="ECO:0000259" key="3">
    <source>
        <dbReference type="Pfam" id="PF00850"/>
    </source>
</evidence>
<gene>
    <name evidence="4" type="ORF">LEP1GSC202_1881</name>
</gene>
<dbReference type="PRINTS" id="PR01270">
    <property type="entry name" value="HDASUPER"/>
</dbReference>
<dbReference type="CDD" id="cd09993">
    <property type="entry name" value="HDAC_classIV"/>
    <property type="match status" value="1"/>
</dbReference>
<comment type="caution">
    <text evidence="4">The sequence shown here is derived from an EMBL/GenBank/DDBJ whole genome shotgun (WGS) entry which is preliminary data.</text>
</comment>
<dbReference type="InterPro" id="IPR000286">
    <property type="entry name" value="HDACs"/>
</dbReference>
<dbReference type="GO" id="GO:0016787">
    <property type="term" value="F:hydrolase activity"/>
    <property type="evidence" value="ECO:0007669"/>
    <property type="project" value="UniProtKB-KW"/>
</dbReference>
<dbReference type="GO" id="GO:0004407">
    <property type="term" value="F:histone deacetylase activity"/>
    <property type="evidence" value="ECO:0007669"/>
    <property type="project" value="InterPro"/>
</dbReference>
<comment type="similarity">
    <text evidence="1">Belongs to the histone deacetylase family.</text>
</comment>